<accession>A0A1E7LRM4</accession>
<dbReference type="PATRIC" id="fig|518642.7.peg.5633"/>
<dbReference type="Gene3D" id="1.10.357.10">
    <property type="entry name" value="Tetracycline Repressor, domain 2"/>
    <property type="match status" value="1"/>
</dbReference>
<dbReference type="InterPro" id="IPR001647">
    <property type="entry name" value="HTH_TetR"/>
</dbReference>
<keyword evidence="1" id="KW-0805">Transcription regulation</keyword>
<evidence type="ECO:0000313" key="8">
    <source>
        <dbReference type="Proteomes" id="UP000175971"/>
    </source>
</evidence>
<dbReference type="SUPFAM" id="SSF48498">
    <property type="entry name" value="Tetracyclin repressor-like, C-terminal domain"/>
    <property type="match status" value="1"/>
</dbReference>
<comment type="caution">
    <text evidence="7">The sequence shown here is derived from an EMBL/GenBank/DDBJ whole genome shotgun (WGS) entry which is preliminary data.</text>
</comment>
<organism evidence="7 8">
    <name type="scientific">Streptomyces nanshensis</name>
    <dbReference type="NCBI Taxonomy" id="518642"/>
    <lineage>
        <taxon>Bacteria</taxon>
        <taxon>Bacillati</taxon>
        <taxon>Actinomycetota</taxon>
        <taxon>Actinomycetes</taxon>
        <taxon>Kitasatosporales</taxon>
        <taxon>Streptomycetaceae</taxon>
        <taxon>Streptomyces</taxon>
    </lineage>
</organism>
<evidence type="ECO:0000259" key="6">
    <source>
        <dbReference type="PROSITE" id="PS50977"/>
    </source>
</evidence>
<reference evidence="7 8" key="1">
    <citation type="journal article" date="2016" name="Front. Microbiol.">
        <title>Comparative Genomics Analysis of Streptomyces Species Reveals Their Adaptation to the Marine Environment and Their Diversity at the Genomic Level.</title>
        <authorList>
            <person name="Tian X."/>
            <person name="Zhang Z."/>
            <person name="Yang T."/>
            <person name="Chen M."/>
            <person name="Li J."/>
            <person name="Chen F."/>
            <person name="Yang J."/>
            <person name="Li W."/>
            <person name="Zhang B."/>
            <person name="Zhang Z."/>
            <person name="Wu J."/>
            <person name="Zhang C."/>
            <person name="Long L."/>
            <person name="Xiao J."/>
        </authorList>
    </citation>
    <scope>NUCLEOTIDE SEQUENCE [LARGE SCALE GENOMIC DNA]</scope>
    <source>
        <strain evidence="7 8">SCSIO M10372</strain>
    </source>
</reference>
<keyword evidence="8" id="KW-1185">Reference proteome</keyword>
<dbReference type="SUPFAM" id="SSF46689">
    <property type="entry name" value="Homeodomain-like"/>
    <property type="match status" value="1"/>
</dbReference>
<dbReference type="EMBL" id="LJGZ01000089">
    <property type="protein sequence ID" value="OEV18859.1"/>
    <property type="molecule type" value="Genomic_DNA"/>
</dbReference>
<keyword evidence="2 4" id="KW-0238">DNA-binding</keyword>
<gene>
    <name evidence="7" type="ORF">AN221_20415</name>
</gene>
<dbReference type="RefSeq" id="WP_070202213.1">
    <property type="nucleotide sequence ID" value="NZ_LJGZ01000089.1"/>
</dbReference>
<feature type="domain" description="HTH tetR-type" evidence="6">
    <location>
        <begin position="12"/>
        <end position="70"/>
    </location>
</feature>
<dbReference type="GO" id="GO:0003700">
    <property type="term" value="F:DNA-binding transcription factor activity"/>
    <property type="evidence" value="ECO:0007669"/>
    <property type="project" value="TreeGrafter"/>
</dbReference>
<dbReference type="GO" id="GO:0000976">
    <property type="term" value="F:transcription cis-regulatory region binding"/>
    <property type="evidence" value="ECO:0007669"/>
    <property type="project" value="TreeGrafter"/>
</dbReference>
<dbReference type="PROSITE" id="PS50977">
    <property type="entry name" value="HTH_TETR_2"/>
    <property type="match status" value="1"/>
</dbReference>
<evidence type="ECO:0000256" key="3">
    <source>
        <dbReference type="ARBA" id="ARBA00023163"/>
    </source>
</evidence>
<dbReference type="PANTHER" id="PTHR30055">
    <property type="entry name" value="HTH-TYPE TRANSCRIPTIONAL REGULATOR RUTR"/>
    <property type="match status" value="1"/>
</dbReference>
<name>A0A1E7LRM4_9ACTN</name>
<feature type="region of interest" description="Disordered" evidence="5">
    <location>
        <begin position="118"/>
        <end position="140"/>
    </location>
</feature>
<dbReference type="PANTHER" id="PTHR30055:SF234">
    <property type="entry name" value="HTH-TYPE TRANSCRIPTIONAL REGULATOR BETI"/>
    <property type="match status" value="1"/>
</dbReference>
<keyword evidence="3" id="KW-0804">Transcription</keyword>
<evidence type="ECO:0000313" key="7">
    <source>
        <dbReference type="EMBL" id="OEV18859.1"/>
    </source>
</evidence>
<dbReference type="InterPro" id="IPR009057">
    <property type="entry name" value="Homeodomain-like_sf"/>
</dbReference>
<feature type="DNA-binding region" description="H-T-H motif" evidence="4">
    <location>
        <begin position="33"/>
        <end position="52"/>
    </location>
</feature>
<evidence type="ECO:0000256" key="1">
    <source>
        <dbReference type="ARBA" id="ARBA00023015"/>
    </source>
</evidence>
<evidence type="ECO:0000256" key="2">
    <source>
        <dbReference type="ARBA" id="ARBA00023125"/>
    </source>
</evidence>
<dbReference type="InterPro" id="IPR036271">
    <property type="entry name" value="Tet_transcr_reg_TetR-rel_C_sf"/>
</dbReference>
<dbReference type="Pfam" id="PF00440">
    <property type="entry name" value="TetR_N"/>
    <property type="match status" value="1"/>
</dbReference>
<sequence length="206" mass="22092">MSDIAGESGTRNRTRRAILGAAAEVLARDRTATLADIAKAAQVGRSTLHRYFPDRDVLVHAAVADSYLVIQQSIQDAAVDQGTALEAMRRLVAAIVDTGGRMLFLYGDSRVLEDFAARDGGSDTEEPGEGSESDTAPDSVSSMVVDLIRRGQSEGVFDPGLDVDWVQDVIWALVYTGCEAASRGTLPRHGVTTAVVRMLENGIREQ</sequence>
<proteinExistence type="predicted"/>
<feature type="compositionally biased region" description="Acidic residues" evidence="5">
    <location>
        <begin position="122"/>
        <end position="132"/>
    </location>
</feature>
<evidence type="ECO:0000256" key="5">
    <source>
        <dbReference type="SAM" id="MobiDB-lite"/>
    </source>
</evidence>
<evidence type="ECO:0000256" key="4">
    <source>
        <dbReference type="PROSITE-ProRule" id="PRU00335"/>
    </source>
</evidence>
<dbReference type="AlphaFoldDB" id="A0A1E7LRM4"/>
<protein>
    <submittedName>
        <fullName evidence="7">TetR family transcriptional regulator</fullName>
    </submittedName>
</protein>
<dbReference type="Proteomes" id="UP000175971">
    <property type="component" value="Unassembled WGS sequence"/>
</dbReference>
<dbReference type="InterPro" id="IPR050109">
    <property type="entry name" value="HTH-type_TetR-like_transc_reg"/>
</dbReference>